<evidence type="ECO:0000313" key="1">
    <source>
        <dbReference type="EMBL" id="KAI3751907.1"/>
    </source>
</evidence>
<gene>
    <name evidence="1" type="ORF">L2E82_23000</name>
</gene>
<reference evidence="1 2" key="2">
    <citation type="journal article" date="2022" name="Mol. Ecol. Resour.">
        <title>The genomes of chicory, endive, great burdock and yacon provide insights into Asteraceae paleo-polyploidization history and plant inulin production.</title>
        <authorList>
            <person name="Fan W."/>
            <person name="Wang S."/>
            <person name="Wang H."/>
            <person name="Wang A."/>
            <person name="Jiang F."/>
            <person name="Liu H."/>
            <person name="Zhao H."/>
            <person name="Xu D."/>
            <person name="Zhang Y."/>
        </authorList>
    </citation>
    <scope>NUCLEOTIDE SEQUENCE [LARGE SCALE GENOMIC DNA]</scope>
    <source>
        <strain evidence="2">cv. Punajuju</strain>
        <tissue evidence="1">Leaves</tissue>
    </source>
</reference>
<dbReference type="EMBL" id="CM042012">
    <property type="protein sequence ID" value="KAI3751907.1"/>
    <property type="molecule type" value="Genomic_DNA"/>
</dbReference>
<sequence length="91" mass="10152">MAENWWGEGMHSHEPWSYGVPRPFPVTPMVNKKTPHREVDVNPRLFSDIEEGLVGVRDDGAGAGNGWGRSMRRSEDEGTDFDLWADVGLVG</sequence>
<evidence type="ECO:0000313" key="2">
    <source>
        <dbReference type="Proteomes" id="UP001055811"/>
    </source>
</evidence>
<proteinExistence type="predicted"/>
<dbReference type="Proteomes" id="UP001055811">
    <property type="component" value="Linkage Group LG04"/>
</dbReference>
<comment type="caution">
    <text evidence="1">The sequence shown here is derived from an EMBL/GenBank/DDBJ whole genome shotgun (WGS) entry which is preliminary data.</text>
</comment>
<organism evidence="1 2">
    <name type="scientific">Cichorium intybus</name>
    <name type="common">Chicory</name>
    <dbReference type="NCBI Taxonomy" id="13427"/>
    <lineage>
        <taxon>Eukaryota</taxon>
        <taxon>Viridiplantae</taxon>
        <taxon>Streptophyta</taxon>
        <taxon>Embryophyta</taxon>
        <taxon>Tracheophyta</taxon>
        <taxon>Spermatophyta</taxon>
        <taxon>Magnoliopsida</taxon>
        <taxon>eudicotyledons</taxon>
        <taxon>Gunneridae</taxon>
        <taxon>Pentapetalae</taxon>
        <taxon>asterids</taxon>
        <taxon>campanulids</taxon>
        <taxon>Asterales</taxon>
        <taxon>Asteraceae</taxon>
        <taxon>Cichorioideae</taxon>
        <taxon>Cichorieae</taxon>
        <taxon>Cichoriinae</taxon>
        <taxon>Cichorium</taxon>
    </lineage>
</organism>
<reference evidence="2" key="1">
    <citation type="journal article" date="2022" name="Mol. Ecol. Resour.">
        <title>The genomes of chicory, endive, great burdock and yacon provide insights into Asteraceae palaeo-polyploidization history and plant inulin production.</title>
        <authorList>
            <person name="Fan W."/>
            <person name="Wang S."/>
            <person name="Wang H."/>
            <person name="Wang A."/>
            <person name="Jiang F."/>
            <person name="Liu H."/>
            <person name="Zhao H."/>
            <person name="Xu D."/>
            <person name="Zhang Y."/>
        </authorList>
    </citation>
    <scope>NUCLEOTIDE SEQUENCE [LARGE SCALE GENOMIC DNA]</scope>
    <source>
        <strain evidence="2">cv. Punajuju</strain>
    </source>
</reference>
<protein>
    <submittedName>
        <fullName evidence="1">Uncharacterized protein</fullName>
    </submittedName>
</protein>
<accession>A0ACB9DZC3</accession>
<keyword evidence="2" id="KW-1185">Reference proteome</keyword>
<name>A0ACB9DZC3_CICIN</name>